<dbReference type="CDD" id="cd01763">
    <property type="entry name" value="Ubl_SUMO_like"/>
    <property type="match status" value="1"/>
</dbReference>
<name>A0A1C7LXU6_GRIFR</name>
<gene>
    <name evidence="2" type="primary">GIG1</name>
    <name evidence="2" type="ORF">A0H81_11202</name>
</gene>
<sequence>MKRHDPFRHLFDEVADIASILSNNLIVSYDGKRIFPSATPHSIGIWSEAELEACDKITYECIRANHQRSPSVALPQDQGIDERSPSGTRSPSLAAELSDSDGGTESASGGDTFRLTLRSGKTKDIVLTVRSTTKCGAIVKAFLKKAGLADQYAGANAPAGGKGKGRGKKTRGVNNAGAGPMLMLDGDKMAPETEIGEADLEDALSLRTNGSHSAYSEMVVIANTEPLSLDTVPLRTGPPTATSCSCTTRAKFTWTQLKTFVNSGDLGLLKRDRKLQVRYDAWAKGIKAEHGSVVNYLLNYRLRWGEPDTLSLLRSALYEPSNGSATSGARPNSAQMSSDSDRTDSNAFGLPDIPEGSPLYFTADTPPELISIIMNDWPTPEIEHALIWTRLPIFPPTLPDPSESPLSARLHQDGLWGFTGTSSPPPSPSTLPACLPALAEWGVTPDKLVRSPRPTEEEEREIRAYGRDIDEFVKRRWVEREWETAWFVNPPVSRAKRLGCIGC</sequence>
<organism evidence="2 3">
    <name type="scientific">Grifola frondosa</name>
    <name type="common">Maitake</name>
    <name type="synonym">Polyporus frondosus</name>
    <dbReference type="NCBI Taxonomy" id="5627"/>
    <lineage>
        <taxon>Eukaryota</taxon>
        <taxon>Fungi</taxon>
        <taxon>Dikarya</taxon>
        <taxon>Basidiomycota</taxon>
        <taxon>Agaricomycotina</taxon>
        <taxon>Agaricomycetes</taxon>
        <taxon>Polyporales</taxon>
        <taxon>Grifolaceae</taxon>
        <taxon>Grifola</taxon>
    </lineage>
</organism>
<dbReference type="STRING" id="5627.A0A1C7LXU6"/>
<dbReference type="GO" id="GO:0006044">
    <property type="term" value="P:N-acetylglucosamine metabolic process"/>
    <property type="evidence" value="ECO:0007669"/>
    <property type="project" value="TreeGrafter"/>
</dbReference>
<dbReference type="AlphaFoldDB" id="A0A1C7LXU6"/>
<dbReference type="PANTHER" id="PTHR35020:SF2">
    <property type="entry name" value="N-ACETYLGLUCOSAMINE-INDUCED PROTEIN 1"/>
    <property type="match status" value="1"/>
</dbReference>
<evidence type="ECO:0000313" key="2">
    <source>
        <dbReference type="EMBL" id="OBZ68957.1"/>
    </source>
</evidence>
<dbReference type="OrthoDB" id="498286at2759"/>
<protein>
    <submittedName>
        <fullName evidence="2">N-acetylglucosamine-induced protein 1</fullName>
    </submittedName>
</protein>
<comment type="caution">
    <text evidence="2">The sequence shown here is derived from an EMBL/GenBank/DDBJ whole genome shotgun (WGS) entry which is preliminary data.</text>
</comment>
<dbReference type="InterPro" id="IPR022036">
    <property type="entry name" value="DUF3605"/>
</dbReference>
<feature type="compositionally biased region" description="Polar residues" evidence="1">
    <location>
        <begin position="321"/>
        <end position="338"/>
    </location>
</feature>
<dbReference type="Gene3D" id="3.10.20.90">
    <property type="entry name" value="Phosphatidylinositol 3-kinase Catalytic Subunit, Chain A, domain 1"/>
    <property type="match status" value="2"/>
</dbReference>
<accession>A0A1C7LXU6</accession>
<evidence type="ECO:0000256" key="1">
    <source>
        <dbReference type="SAM" id="MobiDB-lite"/>
    </source>
</evidence>
<feature type="region of interest" description="Disordered" evidence="1">
    <location>
        <begin position="321"/>
        <end position="350"/>
    </location>
</feature>
<keyword evidence="3" id="KW-1185">Reference proteome</keyword>
<proteinExistence type="predicted"/>
<evidence type="ECO:0000313" key="3">
    <source>
        <dbReference type="Proteomes" id="UP000092993"/>
    </source>
</evidence>
<dbReference type="GO" id="GO:0005737">
    <property type="term" value="C:cytoplasm"/>
    <property type="evidence" value="ECO:0007669"/>
    <property type="project" value="TreeGrafter"/>
</dbReference>
<dbReference type="Proteomes" id="UP000092993">
    <property type="component" value="Unassembled WGS sequence"/>
</dbReference>
<dbReference type="EMBL" id="LUGG01000019">
    <property type="protein sequence ID" value="OBZ68957.1"/>
    <property type="molecule type" value="Genomic_DNA"/>
</dbReference>
<feature type="region of interest" description="Disordered" evidence="1">
    <location>
        <begin position="155"/>
        <end position="183"/>
    </location>
</feature>
<reference evidence="2 3" key="1">
    <citation type="submission" date="2016-03" db="EMBL/GenBank/DDBJ databases">
        <title>Whole genome sequencing of Grifola frondosa 9006-11.</title>
        <authorList>
            <person name="Min B."/>
            <person name="Park H."/>
            <person name="Kim J.-G."/>
            <person name="Cho H."/>
            <person name="Oh Y.-L."/>
            <person name="Kong W.-S."/>
            <person name="Choi I.-G."/>
        </authorList>
    </citation>
    <scope>NUCLEOTIDE SEQUENCE [LARGE SCALE GENOMIC DNA]</scope>
    <source>
        <strain evidence="2 3">9006-11</strain>
    </source>
</reference>
<dbReference type="PANTHER" id="PTHR35020">
    <property type="entry name" value="N-ACETYLGLUCOSAMINE-INDUCED PROTEIN 1"/>
    <property type="match status" value="1"/>
</dbReference>
<dbReference type="Pfam" id="PF12239">
    <property type="entry name" value="DUF3605"/>
    <property type="match status" value="1"/>
</dbReference>
<feature type="region of interest" description="Disordered" evidence="1">
    <location>
        <begin position="70"/>
        <end position="114"/>
    </location>
</feature>